<accession>A0A9X2L8E5</accession>
<keyword evidence="2" id="KW-1185">Reference proteome</keyword>
<organism evidence="1 2">
    <name type="scientific">Parvularcula maris</name>
    <dbReference type="NCBI Taxonomy" id="2965077"/>
    <lineage>
        <taxon>Bacteria</taxon>
        <taxon>Pseudomonadati</taxon>
        <taxon>Pseudomonadota</taxon>
        <taxon>Alphaproteobacteria</taxon>
        <taxon>Parvularculales</taxon>
        <taxon>Parvularculaceae</taxon>
        <taxon>Parvularcula</taxon>
    </lineage>
</organism>
<dbReference type="EMBL" id="JANIBC010000002">
    <property type="protein sequence ID" value="MCQ8184871.1"/>
    <property type="molecule type" value="Genomic_DNA"/>
</dbReference>
<evidence type="ECO:0000313" key="1">
    <source>
        <dbReference type="EMBL" id="MCQ8184871.1"/>
    </source>
</evidence>
<comment type="caution">
    <text evidence="1">The sequence shown here is derived from an EMBL/GenBank/DDBJ whole genome shotgun (WGS) entry which is preliminary data.</text>
</comment>
<gene>
    <name evidence="1" type="ORF">NOG11_05655</name>
</gene>
<dbReference type="RefSeq" id="WP_256618722.1">
    <property type="nucleotide sequence ID" value="NZ_JANIBC010000002.1"/>
</dbReference>
<dbReference type="Pfam" id="PF15580">
    <property type="entry name" value="Imm53"/>
    <property type="match status" value="1"/>
</dbReference>
<reference evidence="1" key="1">
    <citation type="submission" date="2022-07" db="EMBL/GenBank/DDBJ databases">
        <title>Parvularcula maris sp. nov., an algicidal bacterium isolated from seawater.</title>
        <authorList>
            <person name="Li F."/>
        </authorList>
    </citation>
    <scope>NUCLEOTIDE SEQUENCE</scope>
    <source>
        <strain evidence="1">BGMRC 0090</strain>
    </source>
</reference>
<sequence>MSKPIPFKQDHLAWIEDWFTRQCDGDWEHEYGIKVETSDNPGWIVEIDYVGTYLEGRNFLTVDIERSENDWLKCRIESGKFKGSGGPRNLAEVLITFRHWAETQT</sequence>
<protein>
    <submittedName>
        <fullName evidence="1">Immunity 53 family protein</fullName>
    </submittedName>
</protein>
<dbReference type="Proteomes" id="UP001142610">
    <property type="component" value="Unassembled WGS sequence"/>
</dbReference>
<dbReference type="InterPro" id="IPR028228">
    <property type="entry name" value="Imm53"/>
</dbReference>
<evidence type="ECO:0000313" key="2">
    <source>
        <dbReference type="Proteomes" id="UP001142610"/>
    </source>
</evidence>
<proteinExistence type="predicted"/>
<dbReference type="AlphaFoldDB" id="A0A9X2L8E5"/>
<name>A0A9X2L8E5_9PROT</name>